<keyword evidence="4" id="KW-1185">Reference proteome</keyword>
<protein>
    <submittedName>
        <fullName evidence="3">Isochorismatase</fullName>
    </submittedName>
</protein>
<evidence type="ECO:0000313" key="4">
    <source>
        <dbReference type="Proteomes" id="UP000028705"/>
    </source>
</evidence>
<dbReference type="RefSeq" id="WP_034713411.1">
    <property type="nucleotide sequence ID" value="NZ_JPRH01000007.1"/>
</dbReference>
<proteinExistence type="predicted"/>
<evidence type="ECO:0000256" key="1">
    <source>
        <dbReference type="ARBA" id="ARBA00022801"/>
    </source>
</evidence>
<dbReference type="EMBL" id="JPRH01000007">
    <property type="protein sequence ID" value="KFF11376.1"/>
    <property type="molecule type" value="Genomic_DNA"/>
</dbReference>
<dbReference type="GO" id="GO:0016787">
    <property type="term" value="F:hydrolase activity"/>
    <property type="evidence" value="ECO:0007669"/>
    <property type="project" value="UniProtKB-KW"/>
</dbReference>
<dbReference type="Proteomes" id="UP000028705">
    <property type="component" value="Unassembled WGS sequence"/>
</dbReference>
<keyword evidence="1" id="KW-0378">Hydrolase</keyword>
<dbReference type="SUPFAM" id="SSF52499">
    <property type="entry name" value="Isochorismatase-like hydrolases"/>
    <property type="match status" value="1"/>
</dbReference>
<feature type="domain" description="Isochorismatase-like" evidence="2">
    <location>
        <begin position="7"/>
        <end position="182"/>
    </location>
</feature>
<dbReference type="AlphaFoldDB" id="A0A086A3W2"/>
<dbReference type="CDD" id="cd00431">
    <property type="entry name" value="cysteine_hydrolases"/>
    <property type="match status" value="1"/>
</dbReference>
<dbReference type="STRING" id="445961.IW15_16685"/>
<dbReference type="OrthoDB" id="9785724at2"/>
<comment type="caution">
    <text evidence="3">The sequence shown here is derived from an EMBL/GenBank/DDBJ whole genome shotgun (WGS) entry which is preliminary data.</text>
</comment>
<dbReference type="InterPro" id="IPR000868">
    <property type="entry name" value="Isochorismatase-like_dom"/>
</dbReference>
<dbReference type="eggNOG" id="COG1335">
    <property type="taxonomic scope" value="Bacteria"/>
</dbReference>
<dbReference type="PANTHER" id="PTHR43540">
    <property type="entry name" value="PEROXYUREIDOACRYLATE/UREIDOACRYLATE AMIDOHYDROLASE-RELATED"/>
    <property type="match status" value="1"/>
</dbReference>
<dbReference type="InterPro" id="IPR036380">
    <property type="entry name" value="Isochorismatase-like_sf"/>
</dbReference>
<evidence type="ECO:0000313" key="3">
    <source>
        <dbReference type="EMBL" id="KFF11376.1"/>
    </source>
</evidence>
<name>A0A086A3W2_9FLAO</name>
<evidence type="ECO:0000259" key="2">
    <source>
        <dbReference type="Pfam" id="PF00857"/>
    </source>
</evidence>
<dbReference type="Pfam" id="PF00857">
    <property type="entry name" value="Isochorismatase"/>
    <property type="match status" value="1"/>
</dbReference>
<dbReference type="PANTHER" id="PTHR43540:SF7">
    <property type="entry name" value="ISOCHORISMATASE FAMILY PROTEIN YECD"/>
    <property type="match status" value="1"/>
</dbReference>
<dbReference type="InterPro" id="IPR050272">
    <property type="entry name" value="Isochorismatase-like_hydrls"/>
</dbReference>
<reference evidence="3 4" key="1">
    <citation type="submission" date="2014-07" db="EMBL/GenBank/DDBJ databases">
        <title>Genome of Chryseobacterium soli DSM 19298.</title>
        <authorList>
            <person name="Stropko S.J."/>
            <person name="Pipes S.E."/>
            <person name="Newman J."/>
        </authorList>
    </citation>
    <scope>NUCLEOTIDE SEQUENCE [LARGE SCALE GENOMIC DNA]</scope>
    <source>
        <strain evidence="3 4">DSM 19298</strain>
    </source>
</reference>
<sequence>MQNNNSTALLVLDMQENLLQRLEGSEKLIYNVSKAIQYAREHAIPVIYAVVGFKKGLPEINIHNKTFGNLASMLEKISMEDFMTIVPQLAPVENEPVVIKKRFSAFVGSDLEVIIRSQQIKHLVMCGVVTSGVILSTALEAADKDYQLTILSDGCQDQQPDVHQMLMEKILPRHAVIQTSEEWIKS</sequence>
<accession>A0A086A3W2</accession>
<dbReference type="Gene3D" id="3.40.50.850">
    <property type="entry name" value="Isochorismatase-like"/>
    <property type="match status" value="1"/>
</dbReference>
<gene>
    <name evidence="3" type="ORF">IW15_16685</name>
</gene>
<organism evidence="3 4">
    <name type="scientific">Chryseobacterium soli</name>
    <dbReference type="NCBI Taxonomy" id="445961"/>
    <lineage>
        <taxon>Bacteria</taxon>
        <taxon>Pseudomonadati</taxon>
        <taxon>Bacteroidota</taxon>
        <taxon>Flavobacteriia</taxon>
        <taxon>Flavobacteriales</taxon>
        <taxon>Weeksellaceae</taxon>
        <taxon>Chryseobacterium group</taxon>
        <taxon>Chryseobacterium</taxon>
    </lineage>
</organism>